<organism evidence="1">
    <name type="scientific">marine metagenome</name>
    <dbReference type="NCBI Taxonomy" id="408172"/>
    <lineage>
        <taxon>unclassified sequences</taxon>
        <taxon>metagenomes</taxon>
        <taxon>ecological metagenomes</taxon>
    </lineage>
</organism>
<dbReference type="AlphaFoldDB" id="A0A381QBV2"/>
<dbReference type="EMBL" id="UINC01001278">
    <property type="protein sequence ID" value="SUZ76438.1"/>
    <property type="molecule type" value="Genomic_DNA"/>
</dbReference>
<protein>
    <submittedName>
        <fullName evidence="1">Uncharacterized protein</fullName>
    </submittedName>
</protein>
<proteinExistence type="predicted"/>
<name>A0A381QBV2_9ZZZZ</name>
<accession>A0A381QBV2</accession>
<sequence>MNEAPKKDLKFKNSANISHPKNAAKTASMLMTIAAWLGGEKRCPIICKTKAIHTEPTEQYKSVTNDKWSFKLGRTIKLPPS</sequence>
<reference evidence="1" key="1">
    <citation type="submission" date="2018-05" db="EMBL/GenBank/DDBJ databases">
        <authorList>
            <person name="Lanie J.A."/>
            <person name="Ng W.-L."/>
            <person name="Kazmierczak K.M."/>
            <person name="Andrzejewski T.M."/>
            <person name="Davidsen T.M."/>
            <person name="Wayne K.J."/>
            <person name="Tettelin H."/>
            <person name="Glass J.I."/>
            <person name="Rusch D."/>
            <person name="Podicherti R."/>
            <person name="Tsui H.-C.T."/>
            <person name="Winkler M.E."/>
        </authorList>
    </citation>
    <scope>NUCLEOTIDE SEQUENCE</scope>
</reference>
<evidence type="ECO:0000313" key="1">
    <source>
        <dbReference type="EMBL" id="SUZ76438.1"/>
    </source>
</evidence>
<gene>
    <name evidence="1" type="ORF">METZ01_LOCUS29292</name>
</gene>